<organism evidence="3">
    <name type="scientific">Oikopleura dioica</name>
    <name type="common">Tunicate</name>
    <dbReference type="NCBI Taxonomy" id="34765"/>
    <lineage>
        <taxon>Eukaryota</taxon>
        <taxon>Metazoa</taxon>
        <taxon>Chordata</taxon>
        <taxon>Tunicata</taxon>
        <taxon>Appendicularia</taxon>
        <taxon>Copelata</taxon>
        <taxon>Oikopleuridae</taxon>
        <taxon>Oikopleura</taxon>
    </lineage>
</organism>
<feature type="domain" description="RPA-interacting protein N-terminal" evidence="2">
    <location>
        <begin position="20"/>
        <end position="50"/>
    </location>
</feature>
<reference evidence="3" key="1">
    <citation type="journal article" date="2010" name="Science">
        <title>Plasticity of animal genome architecture unmasked by rapid evolution of a pelagic tunicate.</title>
        <authorList>
            <person name="Denoeud F."/>
            <person name="Henriet S."/>
            <person name="Mungpakdee S."/>
            <person name="Aury J.M."/>
            <person name="Da Silva C."/>
            <person name="Brinkmann H."/>
            <person name="Mikhaleva J."/>
            <person name="Olsen L.C."/>
            <person name="Jubin C."/>
            <person name="Canestro C."/>
            <person name="Bouquet J.M."/>
            <person name="Danks G."/>
            <person name="Poulain J."/>
            <person name="Campsteijn C."/>
            <person name="Adamski M."/>
            <person name="Cross I."/>
            <person name="Yadetie F."/>
            <person name="Muffato M."/>
            <person name="Louis A."/>
            <person name="Butcher S."/>
            <person name="Tsagkogeorga G."/>
            <person name="Konrad A."/>
            <person name="Singh S."/>
            <person name="Jensen M.F."/>
            <person name="Cong E.H."/>
            <person name="Eikeseth-Otteraa H."/>
            <person name="Noel B."/>
            <person name="Anthouard V."/>
            <person name="Porcel B.M."/>
            <person name="Kachouri-Lafond R."/>
            <person name="Nishino A."/>
            <person name="Ugolini M."/>
            <person name="Chourrout P."/>
            <person name="Nishida H."/>
            <person name="Aasland R."/>
            <person name="Huzurbazar S."/>
            <person name="Westhof E."/>
            <person name="Delsuc F."/>
            <person name="Lehrach H."/>
            <person name="Reinhardt R."/>
            <person name="Weissenbach J."/>
            <person name="Roy S.W."/>
            <person name="Artiguenave F."/>
            <person name="Postlethwait J.H."/>
            <person name="Manak J.R."/>
            <person name="Thompson E.M."/>
            <person name="Jaillon O."/>
            <person name="Du Pasquier L."/>
            <person name="Boudinot P."/>
            <person name="Liberles D.A."/>
            <person name="Volff J.N."/>
            <person name="Philippe H."/>
            <person name="Lenhard B."/>
            <person name="Roest Crollius H."/>
            <person name="Wincker P."/>
            <person name="Chourrout D."/>
        </authorList>
    </citation>
    <scope>NUCLEOTIDE SEQUENCE [LARGE SCALE GENOMIC DNA]</scope>
</reference>
<protein>
    <recommendedName>
        <fullName evidence="2">RPA-interacting protein N-terminal domain-containing protein</fullName>
    </recommendedName>
</protein>
<feature type="region of interest" description="Disordered" evidence="1">
    <location>
        <begin position="1"/>
        <end position="22"/>
    </location>
</feature>
<dbReference type="InterPro" id="IPR028158">
    <property type="entry name" value="RPA_interact_N_dom"/>
</dbReference>
<dbReference type="Pfam" id="PF14766">
    <property type="entry name" value="RPA_interact_N"/>
    <property type="match status" value="1"/>
</dbReference>
<keyword evidence="5" id="KW-1185">Reference proteome</keyword>
<dbReference type="AlphaFoldDB" id="E4WZK9"/>
<evidence type="ECO:0000313" key="4">
    <source>
        <dbReference type="EMBL" id="CBY36572.1"/>
    </source>
</evidence>
<accession>E4WZK9</accession>
<name>E4WZK9_OIKDI</name>
<dbReference type="OrthoDB" id="10319621at2759"/>
<sequence>MDEKENVFMSPRRKSQMEHYKKTPDWKQRYKNRCKMRLQDNRTKLVDKFRGITLVQEVMKSEAADMGMTPEQLIEVDIKFFQEIEDELLQEQAALAMGEDEPIDDSVSGPPCPACKNNFCDDGSVLCCSSCRLKITVSTNPPMKLSEMYNSWFGNHAEICGWPADVFVIDKQILICCGGCNTKDFLPNVSVVSY</sequence>
<dbReference type="EMBL" id="FN653019">
    <property type="protein sequence ID" value="CBY22605.1"/>
    <property type="molecule type" value="Genomic_DNA"/>
</dbReference>
<evidence type="ECO:0000313" key="3">
    <source>
        <dbReference type="EMBL" id="CBY22605.1"/>
    </source>
</evidence>
<dbReference type="Proteomes" id="UP000011014">
    <property type="component" value="Unassembled WGS sequence"/>
</dbReference>
<gene>
    <name evidence="3" type="ORF">GSOID_T00013373001</name>
    <name evidence="4" type="ORF">GSOID_T00029586001</name>
</gene>
<dbReference type="InParanoid" id="E4WZK9"/>
<proteinExistence type="predicted"/>
<dbReference type="EMBL" id="FN654801">
    <property type="protein sequence ID" value="CBY36572.1"/>
    <property type="molecule type" value="Genomic_DNA"/>
</dbReference>
<dbReference type="Proteomes" id="UP000001307">
    <property type="component" value="Unassembled WGS sequence"/>
</dbReference>
<evidence type="ECO:0000313" key="5">
    <source>
        <dbReference type="Proteomes" id="UP000001307"/>
    </source>
</evidence>
<evidence type="ECO:0000256" key="1">
    <source>
        <dbReference type="SAM" id="MobiDB-lite"/>
    </source>
</evidence>
<evidence type="ECO:0000259" key="2">
    <source>
        <dbReference type="Pfam" id="PF14766"/>
    </source>
</evidence>